<protein>
    <submittedName>
        <fullName evidence="2">SH3 domain-containing protein</fullName>
    </submittedName>
</protein>
<feature type="compositionally biased region" description="Low complexity" evidence="1">
    <location>
        <begin position="45"/>
        <end position="60"/>
    </location>
</feature>
<feature type="region of interest" description="Disordered" evidence="1">
    <location>
        <begin position="36"/>
        <end position="83"/>
    </location>
</feature>
<feature type="compositionally biased region" description="Low complexity" evidence="1">
    <location>
        <begin position="68"/>
        <end position="78"/>
    </location>
</feature>
<keyword evidence="3" id="KW-1185">Reference proteome</keyword>
<evidence type="ECO:0000313" key="2">
    <source>
        <dbReference type="EMBL" id="MEP0868014.1"/>
    </source>
</evidence>
<accession>A0ABV0JY16</accession>
<proteinExistence type="predicted"/>
<dbReference type="EMBL" id="JAMPKK010000103">
    <property type="protein sequence ID" value="MEP0868014.1"/>
    <property type="molecule type" value="Genomic_DNA"/>
</dbReference>
<dbReference type="Gene3D" id="2.30.30.40">
    <property type="entry name" value="SH3 Domains"/>
    <property type="match status" value="1"/>
</dbReference>
<evidence type="ECO:0000313" key="3">
    <source>
        <dbReference type="Proteomes" id="UP001442494"/>
    </source>
</evidence>
<sequence length="291" mass="32230">MKFYNIIIICAIAMGAIAGSTLATIGYRNSHSPLPTADILPSPTPTTENPTPPTTVVSPSPSTPPTTEPNLPTTEPTVIKNNQPDKSTFFQFRLRLVDAVNRRDASFIRSLVTPETEWNYGGTLTLDSYNIDDKNSEFWAYMDKAVGLDCAIDNQAKVANKEPGSDVWICPDVKKALESIRPNKPNVGQLAILGQDVNVRSEPGAGGKIVGVVSHEFVAFDGNTFNSLPERRQKAIKEKVVDGWTPVKLQNGQQGWILNRYVYDQETDYRVSFVRTKGQWRLRYFLPGNGN</sequence>
<dbReference type="Proteomes" id="UP001442494">
    <property type="component" value="Unassembled WGS sequence"/>
</dbReference>
<gene>
    <name evidence="2" type="ORF">NDI37_26595</name>
</gene>
<dbReference type="RefSeq" id="WP_190419721.1">
    <property type="nucleotide sequence ID" value="NZ_JAMPKK010000103.1"/>
</dbReference>
<name>A0ABV0JY16_9CYAN</name>
<comment type="caution">
    <text evidence="2">The sequence shown here is derived from an EMBL/GenBank/DDBJ whole genome shotgun (WGS) entry which is preliminary data.</text>
</comment>
<organism evidence="2 3">
    <name type="scientific">Funiculus sociatus GB2-A5</name>
    <dbReference type="NCBI Taxonomy" id="2933946"/>
    <lineage>
        <taxon>Bacteria</taxon>
        <taxon>Bacillati</taxon>
        <taxon>Cyanobacteriota</taxon>
        <taxon>Cyanophyceae</taxon>
        <taxon>Coleofasciculales</taxon>
        <taxon>Coleofasciculaceae</taxon>
        <taxon>Funiculus</taxon>
    </lineage>
</organism>
<reference evidence="2 3" key="1">
    <citation type="submission" date="2022-04" db="EMBL/GenBank/DDBJ databases">
        <title>Positive selection, recombination, and allopatry shape intraspecific diversity of widespread and dominant cyanobacteria.</title>
        <authorList>
            <person name="Wei J."/>
            <person name="Shu W."/>
            <person name="Hu C."/>
        </authorList>
    </citation>
    <scope>NUCLEOTIDE SEQUENCE [LARGE SCALE GENOMIC DNA]</scope>
    <source>
        <strain evidence="2 3">GB2-A5</strain>
    </source>
</reference>
<evidence type="ECO:0000256" key="1">
    <source>
        <dbReference type="SAM" id="MobiDB-lite"/>
    </source>
</evidence>